<gene>
    <name evidence="6" type="ORF">FC85_GL002814</name>
</gene>
<keyword evidence="4" id="KW-0067">ATP-binding</keyword>
<dbReference type="STRING" id="1423739.FC85_GL002814"/>
<evidence type="ECO:0000313" key="7">
    <source>
        <dbReference type="Proteomes" id="UP000052013"/>
    </source>
</evidence>
<dbReference type="SMART" id="SM00382">
    <property type="entry name" value="AAA"/>
    <property type="match status" value="1"/>
</dbReference>
<dbReference type="Pfam" id="PF00005">
    <property type="entry name" value="ABC_tran"/>
    <property type="match status" value="1"/>
</dbReference>
<reference evidence="6 7" key="1">
    <citation type="journal article" date="2015" name="Genome Announc.">
        <title>Expanding the biotechnology potential of lactobacilli through comparative genomics of 213 strains and associated genera.</title>
        <authorList>
            <person name="Sun Z."/>
            <person name="Harris H.M."/>
            <person name="McCann A."/>
            <person name="Guo C."/>
            <person name="Argimon S."/>
            <person name="Zhang W."/>
            <person name="Yang X."/>
            <person name="Jeffery I.B."/>
            <person name="Cooney J.C."/>
            <person name="Kagawa T.F."/>
            <person name="Liu W."/>
            <person name="Song Y."/>
            <person name="Salvetti E."/>
            <person name="Wrobel A."/>
            <person name="Rasinkangas P."/>
            <person name="Parkhill J."/>
            <person name="Rea M.C."/>
            <person name="O'Sullivan O."/>
            <person name="Ritari J."/>
            <person name="Douillard F.P."/>
            <person name="Paul Ross R."/>
            <person name="Yang R."/>
            <person name="Briner A.E."/>
            <person name="Felis G.E."/>
            <person name="de Vos W.M."/>
            <person name="Barrangou R."/>
            <person name="Klaenhammer T.R."/>
            <person name="Caufield P.W."/>
            <person name="Cui Y."/>
            <person name="Zhang H."/>
            <person name="O'Toole P.W."/>
        </authorList>
    </citation>
    <scope>NUCLEOTIDE SEQUENCE [LARGE SCALE GENOMIC DNA]</scope>
    <source>
        <strain evidence="6 7">DSM 14421</strain>
    </source>
</reference>
<sequence length="304" mass="33634">MNMNDILVVSNLSKNFGKHKVLENVSFKVPRGKVIGLVGPNGAGKSTIMKCILGIYPYSQGDIWFEGRKMTAQTTGTMGKKIGALVESPAIYPFLTGMKHFKLYGIKPADRQRVIHLLGMENYINQKVTQYSFGMKQKLGIALALVNNPDLVILDEPMNGLDLMSTLAVRKIILSQAAKGTTFIVSSHILSELEKIITDVVLIDHGKIILQKPLQALREAGHQCFTMVTNRNSDARQLLGNHHFDVSLTNDQLQIQISPNQLTNVLQILLDDHITITNISHQGMDLETATLQFLKQAEGVVNHA</sequence>
<evidence type="ECO:0000313" key="6">
    <source>
        <dbReference type="EMBL" id="KRL66507.1"/>
    </source>
</evidence>
<comment type="similarity">
    <text evidence="1">Belongs to the ABC transporter superfamily.</text>
</comment>
<dbReference type="EMBL" id="AZEY01000041">
    <property type="protein sequence ID" value="KRL66507.1"/>
    <property type="molecule type" value="Genomic_DNA"/>
</dbReference>
<dbReference type="PANTHER" id="PTHR43335">
    <property type="entry name" value="ABC TRANSPORTER, ATP-BINDING PROTEIN"/>
    <property type="match status" value="1"/>
</dbReference>
<dbReference type="PROSITE" id="PS50893">
    <property type="entry name" value="ABC_TRANSPORTER_2"/>
    <property type="match status" value="1"/>
</dbReference>
<comment type="caution">
    <text evidence="6">The sequence shown here is derived from an EMBL/GenBank/DDBJ whole genome shotgun (WGS) entry which is preliminary data.</text>
</comment>
<accession>A0A0R1SNC5</accession>
<dbReference type="InterPro" id="IPR003439">
    <property type="entry name" value="ABC_transporter-like_ATP-bd"/>
</dbReference>
<evidence type="ECO:0000259" key="5">
    <source>
        <dbReference type="PROSITE" id="PS50893"/>
    </source>
</evidence>
<dbReference type="AlphaFoldDB" id="A0A0R1SNC5"/>
<evidence type="ECO:0000256" key="3">
    <source>
        <dbReference type="ARBA" id="ARBA00022741"/>
    </source>
</evidence>
<evidence type="ECO:0000256" key="4">
    <source>
        <dbReference type="ARBA" id="ARBA00022840"/>
    </source>
</evidence>
<proteinExistence type="inferred from homology"/>
<dbReference type="InterPro" id="IPR003593">
    <property type="entry name" value="AAA+_ATPase"/>
</dbReference>
<keyword evidence="3" id="KW-0547">Nucleotide-binding</keyword>
<dbReference type="PATRIC" id="fig|1423739.3.peg.2925"/>
<dbReference type="InterPro" id="IPR017871">
    <property type="entry name" value="ABC_transporter-like_CS"/>
</dbReference>
<feature type="domain" description="ABC transporter" evidence="5">
    <location>
        <begin position="7"/>
        <end position="230"/>
    </location>
</feature>
<dbReference type="GO" id="GO:0005524">
    <property type="term" value="F:ATP binding"/>
    <property type="evidence" value="ECO:0007669"/>
    <property type="project" value="UniProtKB-KW"/>
</dbReference>
<organism evidence="6 7">
    <name type="scientific">Lentilactobacillus diolivorans DSM 14421</name>
    <dbReference type="NCBI Taxonomy" id="1423739"/>
    <lineage>
        <taxon>Bacteria</taxon>
        <taxon>Bacillati</taxon>
        <taxon>Bacillota</taxon>
        <taxon>Bacilli</taxon>
        <taxon>Lactobacillales</taxon>
        <taxon>Lactobacillaceae</taxon>
        <taxon>Lentilactobacillus</taxon>
    </lineage>
</organism>
<dbReference type="InterPro" id="IPR027417">
    <property type="entry name" value="P-loop_NTPase"/>
</dbReference>
<dbReference type="GO" id="GO:0016887">
    <property type="term" value="F:ATP hydrolysis activity"/>
    <property type="evidence" value="ECO:0007669"/>
    <property type="project" value="InterPro"/>
</dbReference>
<dbReference type="Proteomes" id="UP000052013">
    <property type="component" value="Unassembled WGS sequence"/>
</dbReference>
<name>A0A0R1SNC5_9LACO</name>
<evidence type="ECO:0000256" key="2">
    <source>
        <dbReference type="ARBA" id="ARBA00022448"/>
    </source>
</evidence>
<dbReference type="SUPFAM" id="SSF52540">
    <property type="entry name" value="P-loop containing nucleoside triphosphate hydrolases"/>
    <property type="match status" value="1"/>
</dbReference>
<dbReference type="Gene3D" id="3.40.50.300">
    <property type="entry name" value="P-loop containing nucleotide triphosphate hydrolases"/>
    <property type="match status" value="1"/>
</dbReference>
<keyword evidence="2" id="KW-0813">Transport</keyword>
<dbReference type="PROSITE" id="PS00211">
    <property type="entry name" value="ABC_TRANSPORTER_1"/>
    <property type="match status" value="1"/>
</dbReference>
<evidence type="ECO:0000256" key="1">
    <source>
        <dbReference type="ARBA" id="ARBA00005417"/>
    </source>
</evidence>
<protein>
    <submittedName>
        <fullName evidence="6">ABC superfamily ATP binding cassette transporter, ABC protein</fullName>
    </submittedName>
</protein>